<dbReference type="Proteomes" id="UP001163321">
    <property type="component" value="Chromosome 3"/>
</dbReference>
<name>A0ACC0W9F4_9STRA</name>
<protein>
    <submittedName>
        <fullName evidence="1">Uncharacterized protein</fullName>
    </submittedName>
</protein>
<reference evidence="1 2" key="1">
    <citation type="journal article" date="2022" name="bioRxiv">
        <title>The genome of the oomycete Peronosclerospora sorghi, a cosmopolitan pathogen of maize and sorghum, is inflated with dispersed pseudogenes.</title>
        <authorList>
            <person name="Fletcher K."/>
            <person name="Martin F."/>
            <person name="Isakeit T."/>
            <person name="Cavanaugh K."/>
            <person name="Magill C."/>
            <person name="Michelmore R."/>
        </authorList>
    </citation>
    <scope>NUCLEOTIDE SEQUENCE [LARGE SCALE GENOMIC DNA]</scope>
    <source>
        <strain evidence="1">P6</strain>
    </source>
</reference>
<accession>A0ACC0W9F4</accession>
<sequence>MDIFYNRRVCSKSAVLPAWAHVRHAGDNAIQAKLYPKYHILVIVQICLHKENSSPAGLSPTKRFGNAHNFRPQFCNCTQSGKFNIEWSLSILKGKIQSVTDFETPHVRLAVKGSAYIWRESSE</sequence>
<proteinExistence type="predicted"/>
<keyword evidence="2" id="KW-1185">Reference proteome</keyword>
<organism evidence="1 2">
    <name type="scientific">Peronosclerospora sorghi</name>
    <dbReference type="NCBI Taxonomy" id="230839"/>
    <lineage>
        <taxon>Eukaryota</taxon>
        <taxon>Sar</taxon>
        <taxon>Stramenopiles</taxon>
        <taxon>Oomycota</taxon>
        <taxon>Peronosporomycetes</taxon>
        <taxon>Peronosporales</taxon>
        <taxon>Peronosporaceae</taxon>
        <taxon>Peronosclerospora</taxon>
    </lineage>
</organism>
<comment type="caution">
    <text evidence="1">The sequence shown here is derived from an EMBL/GenBank/DDBJ whole genome shotgun (WGS) entry which is preliminary data.</text>
</comment>
<evidence type="ECO:0000313" key="1">
    <source>
        <dbReference type="EMBL" id="KAI9915270.1"/>
    </source>
</evidence>
<evidence type="ECO:0000313" key="2">
    <source>
        <dbReference type="Proteomes" id="UP001163321"/>
    </source>
</evidence>
<dbReference type="EMBL" id="CM047582">
    <property type="protein sequence ID" value="KAI9915270.1"/>
    <property type="molecule type" value="Genomic_DNA"/>
</dbReference>
<gene>
    <name evidence="1" type="ORF">PsorP6_008143</name>
</gene>